<reference evidence="3" key="1">
    <citation type="journal article" date="2019" name="Int. J. Syst. Evol. Microbiol.">
        <title>The Global Catalogue of Microorganisms (GCM) 10K type strain sequencing project: providing services to taxonomists for standard genome sequencing and annotation.</title>
        <authorList>
            <consortium name="The Broad Institute Genomics Platform"/>
            <consortium name="The Broad Institute Genome Sequencing Center for Infectious Disease"/>
            <person name="Wu L."/>
            <person name="Ma J."/>
        </authorList>
    </citation>
    <scope>NUCLEOTIDE SEQUENCE [LARGE SCALE GENOMIC DNA]</scope>
    <source>
        <strain evidence="3">CGMCC 1.12859</strain>
    </source>
</reference>
<organism evidence="2 3">
    <name type="scientific">Kitasatospora paranensis</name>
    <dbReference type="NCBI Taxonomy" id="258053"/>
    <lineage>
        <taxon>Bacteria</taxon>
        <taxon>Bacillati</taxon>
        <taxon>Actinomycetota</taxon>
        <taxon>Actinomycetes</taxon>
        <taxon>Kitasatosporales</taxon>
        <taxon>Streptomycetaceae</taxon>
        <taxon>Kitasatospora</taxon>
    </lineage>
</organism>
<dbReference type="RefSeq" id="WP_345703922.1">
    <property type="nucleotide sequence ID" value="NZ_BAABKV010000001.1"/>
</dbReference>
<evidence type="ECO:0000313" key="2">
    <source>
        <dbReference type="EMBL" id="MFC7184016.1"/>
    </source>
</evidence>
<evidence type="ECO:0000256" key="1">
    <source>
        <dbReference type="SAM" id="MobiDB-lite"/>
    </source>
</evidence>
<dbReference type="EMBL" id="JBHTAJ010000086">
    <property type="protein sequence ID" value="MFC7184016.1"/>
    <property type="molecule type" value="Genomic_DNA"/>
</dbReference>
<name>A0ABW2G7M6_9ACTN</name>
<gene>
    <name evidence="2" type="ORF">ACFQMG_31160</name>
</gene>
<comment type="caution">
    <text evidence="2">The sequence shown here is derived from an EMBL/GenBank/DDBJ whole genome shotgun (WGS) entry which is preliminary data.</text>
</comment>
<proteinExistence type="predicted"/>
<feature type="region of interest" description="Disordered" evidence="1">
    <location>
        <begin position="66"/>
        <end position="91"/>
    </location>
</feature>
<sequence>MVDIVQAIGRALQIQPGEGKTASLIVPIFLAPGEVLESDSYGPPVRILSALRSHDERVVEALAVPQQSGKRTKGHSAEAAVLPGEGGSGEGGSDAFTLPVRFRTPVDENVLALFFASRVLKGKNQFWREGINHARRRF</sequence>
<keyword evidence="3" id="KW-1185">Reference proteome</keyword>
<protein>
    <submittedName>
        <fullName evidence="2">Uncharacterized protein</fullName>
    </submittedName>
</protein>
<evidence type="ECO:0000313" key="3">
    <source>
        <dbReference type="Proteomes" id="UP001596435"/>
    </source>
</evidence>
<dbReference type="Proteomes" id="UP001596435">
    <property type="component" value="Unassembled WGS sequence"/>
</dbReference>
<accession>A0ABW2G7M6</accession>